<feature type="non-terminal residue" evidence="2">
    <location>
        <position position="120"/>
    </location>
</feature>
<dbReference type="AlphaFoldDB" id="A0AAV5UMF6"/>
<reference evidence="2" key="1">
    <citation type="submission" date="2023-10" db="EMBL/GenBank/DDBJ databases">
        <title>Genome assembly of Pristionchus species.</title>
        <authorList>
            <person name="Yoshida K."/>
            <person name="Sommer R.J."/>
        </authorList>
    </citation>
    <scope>NUCLEOTIDE SEQUENCE</scope>
    <source>
        <strain evidence="2">RS0144</strain>
    </source>
</reference>
<proteinExistence type="predicted"/>
<evidence type="ECO:0000313" key="2">
    <source>
        <dbReference type="EMBL" id="GMT07529.1"/>
    </source>
</evidence>
<name>A0AAV5UMF6_9BILA</name>
<gene>
    <name evidence="2" type="ORF">PENTCL1PPCAC_29703</name>
</gene>
<evidence type="ECO:0000256" key="1">
    <source>
        <dbReference type="SAM" id="SignalP"/>
    </source>
</evidence>
<keyword evidence="1" id="KW-0732">Signal</keyword>
<comment type="caution">
    <text evidence="2">The sequence shown here is derived from an EMBL/GenBank/DDBJ whole genome shotgun (WGS) entry which is preliminary data.</text>
</comment>
<protein>
    <submittedName>
        <fullName evidence="2">Uncharacterized protein</fullName>
    </submittedName>
</protein>
<feature type="signal peptide" evidence="1">
    <location>
        <begin position="1"/>
        <end position="18"/>
    </location>
</feature>
<feature type="chain" id="PRO_5043450655" evidence="1">
    <location>
        <begin position="19"/>
        <end position="120"/>
    </location>
</feature>
<dbReference type="EMBL" id="BTSX01000006">
    <property type="protein sequence ID" value="GMT07529.1"/>
    <property type="molecule type" value="Genomic_DNA"/>
</dbReference>
<dbReference type="Proteomes" id="UP001432027">
    <property type="component" value="Unassembled WGS sequence"/>
</dbReference>
<evidence type="ECO:0000313" key="3">
    <source>
        <dbReference type="Proteomes" id="UP001432027"/>
    </source>
</evidence>
<accession>A0AAV5UMF6</accession>
<organism evidence="2 3">
    <name type="scientific">Pristionchus entomophagus</name>
    <dbReference type="NCBI Taxonomy" id="358040"/>
    <lineage>
        <taxon>Eukaryota</taxon>
        <taxon>Metazoa</taxon>
        <taxon>Ecdysozoa</taxon>
        <taxon>Nematoda</taxon>
        <taxon>Chromadorea</taxon>
        <taxon>Rhabditida</taxon>
        <taxon>Rhabditina</taxon>
        <taxon>Diplogasteromorpha</taxon>
        <taxon>Diplogasteroidea</taxon>
        <taxon>Neodiplogasteridae</taxon>
        <taxon>Pristionchus</taxon>
    </lineage>
</organism>
<keyword evidence="3" id="KW-1185">Reference proteome</keyword>
<sequence length="120" mass="12459">MQSLTLILSCLIAAPSLACIRMVPTDPGIPATTVKPVTPDPPGPCKMCKDNLICGQTRLGMCKKVPATGACGVREVTVTCSGNTGVEYRAYVGVPVFSAPVGDRINGTPNVVIKLTCNPE</sequence>